<dbReference type="Proteomes" id="UP000652219">
    <property type="component" value="Unassembled WGS sequence"/>
</dbReference>
<dbReference type="AlphaFoldDB" id="A0A8H6J546"/>
<feature type="compositionally biased region" description="Low complexity" evidence="1">
    <location>
        <begin position="503"/>
        <end position="517"/>
    </location>
</feature>
<evidence type="ECO:0000256" key="1">
    <source>
        <dbReference type="SAM" id="MobiDB-lite"/>
    </source>
</evidence>
<gene>
    <name evidence="2" type="ORF">CSOJ01_08632</name>
</gene>
<dbReference type="EMBL" id="WIGN01000152">
    <property type="protein sequence ID" value="KAF6806729.1"/>
    <property type="molecule type" value="Genomic_DNA"/>
</dbReference>
<proteinExistence type="predicted"/>
<comment type="caution">
    <text evidence="2">The sequence shown here is derived from an EMBL/GenBank/DDBJ whole genome shotgun (WGS) entry which is preliminary data.</text>
</comment>
<organism evidence="2 3">
    <name type="scientific">Colletotrichum sojae</name>
    <dbReference type="NCBI Taxonomy" id="2175907"/>
    <lineage>
        <taxon>Eukaryota</taxon>
        <taxon>Fungi</taxon>
        <taxon>Dikarya</taxon>
        <taxon>Ascomycota</taxon>
        <taxon>Pezizomycotina</taxon>
        <taxon>Sordariomycetes</taxon>
        <taxon>Hypocreomycetidae</taxon>
        <taxon>Glomerellales</taxon>
        <taxon>Glomerellaceae</taxon>
        <taxon>Colletotrichum</taxon>
        <taxon>Colletotrichum orchidearum species complex</taxon>
    </lineage>
</organism>
<evidence type="ECO:0000313" key="3">
    <source>
        <dbReference type="Proteomes" id="UP000652219"/>
    </source>
</evidence>
<reference evidence="2 3" key="1">
    <citation type="journal article" date="2020" name="Phytopathology">
        <title>Genome Sequence Resources of Colletotrichum truncatum, C. plurivorum, C. musicola, and C. sojae: Four Species Pathogenic to Soybean (Glycine max).</title>
        <authorList>
            <person name="Rogerio F."/>
            <person name="Boufleur T.R."/>
            <person name="Ciampi-Guillardi M."/>
            <person name="Sukno S.A."/>
            <person name="Thon M.R."/>
            <person name="Massola Junior N.S."/>
            <person name="Baroncelli R."/>
        </authorList>
    </citation>
    <scope>NUCLEOTIDE SEQUENCE [LARGE SCALE GENOMIC DNA]</scope>
    <source>
        <strain evidence="2 3">LFN0009</strain>
    </source>
</reference>
<keyword evidence="3" id="KW-1185">Reference proteome</keyword>
<sequence>MLGRPVHNESGYRATFTVSSQLEKVPPSEESSCWLDLVSRDTVIARGFPVPDRDAARGLEIPLPILVEMDGVRHVVEFLGGVVMKGLSSMLLPISRTDDIIQWHLVSAPPDADRLTYQAGIELCKNRALLDEVPLDSIAKSRAVVGWCRHAVSRLGSEDVAYDNIDYSDAKESPAVINVSSVALGIQQIGMGQIEFTVGARHPRSHFKRQGTYAHLLNVAARMKVLLYDTGERRAWLVGADEVILHIIRKRHSMDPFYNNGQVVRIEAAGTAKQTLLSNRTLILMEDDERPETLRDMVSRLFSLFEFLIDENVKRDASPEMTVSTHAGAELAGYEFMAVAEEHSPYHRKHSPILKTSGGWTALVEACDALVLFASSFEDLICPAAERGGVRLCHKYGTVPRDNDYLATRVALLTELYVAAGCKLTRECLSSSGLCWHREALQRIVSRTSLSTVEKPGRLDDDGAVIFGRTSEGVLVLPSRKGKEKAALYQQPNIALASTSGQSLETLVEESSGSSSETDSEDNIYDTAASSVSSAEKPCKA</sequence>
<accession>A0A8H6J546</accession>
<evidence type="ECO:0000313" key="2">
    <source>
        <dbReference type="EMBL" id="KAF6806729.1"/>
    </source>
</evidence>
<name>A0A8H6J546_9PEZI</name>
<protein>
    <submittedName>
        <fullName evidence="2">Uncharacterized protein</fullName>
    </submittedName>
</protein>
<feature type="region of interest" description="Disordered" evidence="1">
    <location>
        <begin position="500"/>
        <end position="541"/>
    </location>
</feature>